<dbReference type="Proteomes" id="UP001195769">
    <property type="component" value="Unassembled WGS sequence"/>
</dbReference>
<dbReference type="AlphaFoldDB" id="A0AAD4E7L0"/>
<accession>A0AAD4E7L0</accession>
<dbReference type="EMBL" id="JABBWK010000030">
    <property type="protein sequence ID" value="KAG1899808.1"/>
    <property type="molecule type" value="Genomic_DNA"/>
</dbReference>
<comment type="caution">
    <text evidence="2">The sequence shown here is derived from an EMBL/GenBank/DDBJ whole genome shotgun (WGS) entry which is preliminary data.</text>
</comment>
<dbReference type="GeneID" id="64664624"/>
<gene>
    <name evidence="2" type="ORF">F5891DRAFT_1278627</name>
</gene>
<proteinExistence type="predicted"/>
<feature type="compositionally biased region" description="Polar residues" evidence="1">
    <location>
        <begin position="216"/>
        <end position="225"/>
    </location>
</feature>
<feature type="compositionally biased region" description="Basic residues" evidence="1">
    <location>
        <begin position="246"/>
        <end position="264"/>
    </location>
</feature>
<reference evidence="2" key="1">
    <citation type="journal article" date="2020" name="New Phytol.">
        <title>Comparative genomics reveals dynamic genome evolution in host specialist ectomycorrhizal fungi.</title>
        <authorList>
            <person name="Lofgren L.A."/>
            <person name="Nguyen N.H."/>
            <person name="Vilgalys R."/>
            <person name="Ruytinx J."/>
            <person name="Liao H.L."/>
            <person name="Branco S."/>
            <person name="Kuo A."/>
            <person name="LaButti K."/>
            <person name="Lipzen A."/>
            <person name="Andreopoulos W."/>
            <person name="Pangilinan J."/>
            <person name="Riley R."/>
            <person name="Hundley H."/>
            <person name="Na H."/>
            <person name="Barry K."/>
            <person name="Grigoriev I.V."/>
            <person name="Stajich J.E."/>
            <person name="Kennedy P.G."/>
        </authorList>
    </citation>
    <scope>NUCLEOTIDE SEQUENCE</scope>
    <source>
        <strain evidence="2">FC203</strain>
    </source>
</reference>
<name>A0AAD4E7L0_9AGAM</name>
<organism evidence="2 3">
    <name type="scientific">Suillus fuscotomentosus</name>
    <dbReference type="NCBI Taxonomy" id="1912939"/>
    <lineage>
        <taxon>Eukaryota</taxon>
        <taxon>Fungi</taxon>
        <taxon>Dikarya</taxon>
        <taxon>Basidiomycota</taxon>
        <taxon>Agaricomycotina</taxon>
        <taxon>Agaricomycetes</taxon>
        <taxon>Agaricomycetidae</taxon>
        <taxon>Boletales</taxon>
        <taxon>Suillineae</taxon>
        <taxon>Suillaceae</taxon>
        <taxon>Suillus</taxon>
    </lineage>
</organism>
<evidence type="ECO:0000256" key="1">
    <source>
        <dbReference type="SAM" id="MobiDB-lite"/>
    </source>
</evidence>
<feature type="region of interest" description="Disordered" evidence="1">
    <location>
        <begin position="210"/>
        <end position="264"/>
    </location>
</feature>
<protein>
    <submittedName>
        <fullName evidence="2">Uncharacterized protein</fullName>
    </submittedName>
</protein>
<evidence type="ECO:0000313" key="2">
    <source>
        <dbReference type="EMBL" id="KAG1899808.1"/>
    </source>
</evidence>
<sequence length="264" mass="30028">MRSLEVLYYLAPQSSTIETEYLLLSFIEFFLSFFRLSHPRTKYILRSKKKPDGVGAYSIPFCGDISSHEYAKIARWFSENVPGASGQVEKWLGGMPLVHAFTLVVAHRKASDFEKRIEARNEEWNDSMLLKMAWADLMISYPTNSFVADVDLECLTALEARMFEDSEEAGPAGNQQWGLDAGQHHRRWNVYVGIPDEWVSARDYSESELERGPLFSDNSDATSLESADELSEAVVPSLPAKECPPVKRRCAPQARRVQRGRKRK</sequence>
<keyword evidence="3" id="KW-1185">Reference proteome</keyword>
<dbReference type="RefSeq" id="XP_041225384.1">
    <property type="nucleotide sequence ID" value="XM_041370326.1"/>
</dbReference>
<evidence type="ECO:0000313" key="3">
    <source>
        <dbReference type="Proteomes" id="UP001195769"/>
    </source>
</evidence>